<feature type="domain" description="NAD-dependent epimerase/dehydratase" evidence="1">
    <location>
        <begin position="4"/>
        <end position="217"/>
    </location>
</feature>
<dbReference type="PANTHER" id="PTHR11092:SF0">
    <property type="entry name" value="EPIMERASE FAMILY PROTEIN SDR39U1"/>
    <property type="match status" value="1"/>
</dbReference>
<gene>
    <name evidence="2" type="ORF">H8B17_18130</name>
</gene>
<dbReference type="PANTHER" id="PTHR11092">
    <property type="entry name" value="SUGAR NUCLEOTIDE EPIMERASE RELATED"/>
    <property type="match status" value="1"/>
</dbReference>
<dbReference type="EMBL" id="JACNYK010000007">
    <property type="protein sequence ID" value="MBD1427501.1"/>
    <property type="molecule type" value="Genomic_DNA"/>
</dbReference>
<comment type="caution">
    <text evidence="2">The sequence shown here is derived from an EMBL/GenBank/DDBJ whole genome shotgun (WGS) entry which is preliminary data.</text>
</comment>
<dbReference type="RefSeq" id="WP_190310658.1">
    <property type="nucleotide sequence ID" value="NZ_JACNYK010000007.1"/>
</dbReference>
<dbReference type="Proteomes" id="UP000606494">
    <property type="component" value="Unassembled WGS sequence"/>
</dbReference>
<name>A0ABR7Y862_9SPHI</name>
<protein>
    <submittedName>
        <fullName evidence="2">NAD-dependent epimerase/dehydratase family protein</fullName>
    </submittedName>
</protein>
<proteinExistence type="predicted"/>
<sequence length="302" mass="33720">MKKIVLAGGTGHLGTLLKKVFLDLGWEVVILSRQRNKKEDKVTYVFWDGEHLGTWTNVLEGADTVINLSGKSIQCRFTSKNKAILEDSRLLPTKVLGRAIARCSKPPRLWINFSGISIFTGLNELQDETSIAVGTGYLARLTRRWESAFSTFDLSDTTKVILRVSPVLSKQQGMFAELLPLAKWGLGGKVANGRQYISWIHQHDFVSLVRWIIEQTHPRRIYHACSPYPVTNATFMNVLRNRVGISFGLPLPRILAHIGSFVRGVDPSILLQSVPGTTKSTLEDGFTFEFEKINGALANLVK</sequence>
<reference evidence="2 3" key="1">
    <citation type="submission" date="2020-08" db="EMBL/GenBank/DDBJ databases">
        <title>Sphingobacterium sp. DN00404 isolated from aquaculture water.</title>
        <authorList>
            <person name="Zhang M."/>
        </authorList>
    </citation>
    <scope>NUCLEOTIDE SEQUENCE [LARGE SCALE GENOMIC DNA]</scope>
    <source>
        <strain evidence="2 3">KCTC 32294</strain>
    </source>
</reference>
<dbReference type="Gene3D" id="3.40.50.720">
    <property type="entry name" value="NAD(P)-binding Rossmann-like Domain"/>
    <property type="match status" value="1"/>
</dbReference>
<evidence type="ECO:0000313" key="3">
    <source>
        <dbReference type="Proteomes" id="UP000606494"/>
    </source>
</evidence>
<keyword evidence="3" id="KW-1185">Reference proteome</keyword>
<evidence type="ECO:0000259" key="1">
    <source>
        <dbReference type="Pfam" id="PF01370"/>
    </source>
</evidence>
<dbReference type="InterPro" id="IPR001509">
    <property type="entry name" value="Epimerase_deHydtase"/>
</dbReference>
<dbReference type="Pfam" id="PF01370">
    <property type="entry name" value="Epimerase"/>
    <property type="match status" value="1"/>
</dbReference>
<dbReference type="InterPro" id="IPR036291">
    <property type="entry name" value="NAD(P)-bd_dom_sf"/>
</dbReference>
<dbReference type="SUPFAM" id="SSF51735">
    <property type="entry name" value="NAD(P)-binding Rossmann-fold domains"/>
    <property type="match status" value="1"/>
</dbReference>
<accession>A0ABR7Y862</accession>
<organism evidence="2 3">
    <name type="scientific">Sphingobacterium arenae</name>
    <dbReference type="NCBI Taxonomy" id="1280598"/>
    <lineage>
        <taxon>Bacteria</taxon>
        <taxon>Pseudomonadati</taxon>
        <taxon>Bacteroidota</taxon>
        <taxon>Sphingobacteriia</taxon>
        <taxon>Sphingobacteriales</taxon>
        <taxon>Sphingobacteriaceae</taxon>
        <taxon>Sphingobacterium</taxon>
    </lineage>
</organism>
<evidence type="ECO:0000313" key="2">
    <source>
        <dbReference type="EMBL" id="MBD1427501.1"/>
    </source>
</evidence>